<proteinExistence type="predicted"/>
<accession>A0A2P2N0Z5</accession>
<evidence type="ECO:0000313" key="1">
    <source>
        <dbReference type="EMBL" id="MBX36111.1"/>
    </source>
</evidence>
<dbReference type="EMBL" id="GGEC01055627">
    <property type="protein sequence ID" value="MBX36111.1"/>
    <property type="molecule type" value="Transcribed_RNA"/>
</dbReference>
<organism evidence="1">
    <name type="scientific">Rhizophora mucronata</name>
    <name type="common">Asiatic mangrove</name>
    <dbReference type="NCBI Taxonomy" id="61149"/>
    <lineage>
        <taxon>Eukaryota</taxon>
        <taxon>Viridiplantae</taxon>
        <taxon>Streptophyta</taxon>
        <taxon>Embryophyta</taxon>
        <taxon>Tracheophyta</taxon>
        <taxon>Spermatophyta</taxon>
        <taxon>Magnoliopsida</taxon>
        <taxon>eudicotyledons</taxon>
        <taxon>Gunneridae</taxon>
        <taxon>Pentapetalae</taxon>
        <taxon>rosids</taxon>
        <taxon>fabids</taxon>
        <taxon>Malpighiales</taxon>
        <taxon>Rhizophoraceae</taxon>
        <taxon>Rhizophora</taxon>
    </lineage>
</organism>
<sequence length="18" mass="2203">MFGYLHSILFATIRTVWF</sequence>
<dbReference type="AlphaFoldDB" id="A0A2P2N0Z5"/>
<name>A0A2P2N0Z5_RHIMU</name>
<reference evidence="1" key="1">
    <citation type="submission" date="2018-02" db="EMBL/GenBank/DDBJ databases">
        <title>Rhizophora mucronata_Transcriptome.</title>
        <authorList>
            <person name="Meera S.P."/>
            <person name="Sreeshan A."/>
            <person name="Augustine A."/>
        </authorList>
    </citation>
    <scope>NUCLEOTIDE SEQUENCE</scope>
    <source>
        <tissue evidence="1">Leaf</tissue>
    </source>
</reference>
<protein>
    <submittedName>
        <fullName evidence="1">Uncharacterized protein</fullName>
    </submittedName>
</protein>